<evidence type="ECO:0000256" key="3">
    <source>
        <dbReference type="ARBA" id="ARBA00022448"/>
    </source>
</evidence>
<dbReference type="Gene3D" id="3.40.50.300">
    <property type="entry name" value="P-loop containing nucleotide triphosphate hydrolases"/>
    <property type="match status" value="1"/>
</dbReference>
<keyword evidence="12" id="KW-1185">Reference proteome</keyword>
<feature type="transmembrane region" description="Helical" evidence="9">
    <location>
        <begin position="408"/>
        <end position="427"/>
    </location>
</feature>
<feature type="transmembrane region" description="Helical" evidence="9">
    <location>
        <begin position="374"/>
        <end position="396"/>
    </location>
</feature>
<dbReference type="Pfam" id="PF19055">
    <property type="entry name" value="ABC2_membrane_7"/>
    <property type="match status" value="1"/>
</dbReference>
<feature type="transmembrane region" description="Helical" evidence="9">
    <location>
        <begin position="447"/>
        <end position="472"/>
    </location>
</feature>
<evidence type="ECO:0000259" key="10">
    <source>
        <dbReference type="PROSITE" id="PS50893"/>
    </source>
</evidence>
<evidence type="ECO:0000256" key="7">
    <source>
        <dbReference type="ARBA" id="ARBA00022989"/>
    </source>
</evidence>
<proteinExistence type="inferred from homology"/>
<dbReference type="GO" id="GO:0016020">
    <property type="term" value="C:membrane"/>
    <property type="evidence" value="ECO:0007669"/>
    <property type="project" value="UniProtKB-SubCell"/>
</dbReference>
<feature type="transmembrane region" description="Helical" evidence="9">
    <location>
        <begin position="512"/>
        <end position="530"/>
    </location>
</feature>
<dbReference type="PANTHER" id="PTHR48042">
    <property type="entry name" value="ABC TRANSPORTER G FAMILY MEMBER 11"/>
    <property type="match status" value="1"/>
</dbReference>
<gene>
    <name evidence="11" type="ORF">SLEP1_g3930</name>
</gene>
<evidence type="ECO:0000256" key="8">
    <source>
        <dbReference type="ARBA" id="ARBA00023136"/>
    </source>
</evidence>
<evidence type="ECO:0000256" key="2">
    <source>
        <dbReference type="ARBA" id="ARBA00005814"/>
    </source>
</evidence>
<dbReference type="InterPro" id="IPR043926">
    <property type="entry name" value="ABCG_dom"/>
</dbReference>
<dbReference type="InterPro" id="IPR013525">
    <property type="entry name" value="ABC2_TM"/>
</dbReference>
<evidence type="ECO:0000256" key="6">
    <source>
        <dbReference type="ARBA" id="ARBA00022840"/>
    </source>
</evidence>
<accession>A0AAV5HXS7</accession>
<dbReference type="GO" id="GO:0005524">
    <property type="term" value="F:ATP binding"/>
    <property type="evidence" value="ECO:0007669"/>
    <property type="project" value="UniProtKB-KW"/>
</dbReference>
<feature type="transmembrane region" description="Helical" evidence="9">
    <location>
        <begin position="542"/>
        <end position="559"/>
    </location>
</feature>
<evidence type="ECO:0000256" key="9">
    <source>
        <dbReference type="SAM" id="Phobius"/>
    </source>
</evidence>
<protein>
    <recommendedName>
        <fullName evidence="10">ABC transporter domain-containing protein</fullName>
    </recommendedName>
</protein>
<comment type="caution">
    <text evidence="11">The sequence shown here is derived from an EMBL/GenBank/DDBJ whole genome shotgun (WGS) entry which is preliminary data.</text>
</comment>
<dbReference type="SMART" id="SM00382">
    <property type="entry name" value="AAA"/>
    <property type="match status" value="1"/>
</dbReference>
<evidence type="ECO:0000313" key="12">
    <source>
        <dbReference type="Proteomes" id="UP001054252"/>
    </source>
</evidence>
<dbReference type="GO" id="GO:0016887">
    <property type="term" value="F:ATP hydrolysis activity"/>
    <property type="evidence" value="ECO:0007669"/>
    <property type="project" value="InterPro"/>
</dbReference>
<dbReference type="PROSITE" id="PS50893">
    <property type="entry name" value="ABC_TRANSPORTER_2"/>
    <property type="match status" value="1"/>
</dbReference>
<dbReference type="InterPro" id="IPR003593">
    <property type="entry name" value="AAA+_ATPase"/>
</dbReference>
<evidence type="ECO:0000256" key="5">
    <source>
        <dbReference type="ARBA" id="ARBA00022741"/>
    </source>
</evidence>
<feature type="transmembrane region" description="Helical" evidence="9">
    <location>
        <begin position="484"/>
        <end position="506"/>
    </location>
</feature>
<dbReference type="SUPFAM" id="SSF52540">
    <property type="entry name" value="P-loop containing nucleoside triphosphate hydrolases"/>
    <property type="match status" value="1"/>
</dbReference>
<dbReference type="Pfam" id="PF00005">
    <property type="entry name" value="ABC_tran"/>
    <property type="match status" value="1"/>
</dbReference>
<organism evidence="11 12">
    <name type="scientific">Rubroshorea leprosula</name>
    <dbReference type="NCBI Taxonomy" id="152421"/>
    <lineage>
        <taxon>Eukaryota</taxon>
        <taxon>Viridiplantae</taxon>
        <taxon>Streptophyta</taxon>
        <taxon>Embryophyta</taxon>
        <taxon>Tracheophyta</taxon>
        <taxon>Spermatophyta</taxon>
        <taxon>Magnoliopsida</taxon>
        <taxon>eudicotyledons</taxon>
        <taxon>Gunneridae</taxon>
        <taxon>Pentapetalae</taxon>
        <taxon>rosids</taxon>
        <taxon>malvids</taxon>
        <taxon>Malvales</taxon>
        <taxon>Dipterocarpaceae</taxon>
        <taxon>Rubroshorea</taxon>
    </lineage>
</organism>
<comment type="similarity">
    <text evidence="2">Belongs to the ABC transporter superfamily. ABCG family. Eye pigment precursor importer (TC 3.A.1.204) subfamily.</text>
</comment>
<dbReference type="PANTHER" id="PTHR48042:SF8">
    <property type="entry name" value="ABC-2 TYPE TRANSPORTER TRANSMEMBRANE DOMAIN-CONTAINING PROTEIN"/>
    <property type="match status" value="1"/>
</dbReference>
<dbReference type="InterPro" id="IPR003439">
    <property type="entry name" value="ABC_transporter-like_ATP-bd"/>
</dbReference>
<dbReference type="EMBL" id="BPVZ01000003">
    <property type="protein sequence ID" value="GKU89845.1"/>
    <property type="molecule type" value="Genomic_DNA"/>
</dbReference>
<evidence type="ECO:0000256" key="4">
    <source>
        <dbReference type="ARBA" id="ARBA00022692"/>
    </source>
</evidence>
<keyword evidence="3" id="KW-0813">Transport</keyword>
<keyword evidence="5" id="KW-0547">Nucleotide-binding</keyword>
<dbReference type="GO" id="GO:0140359">
    <property type="term" value="F:ABC-type transporter activity"/>
    <property type="evidence" value="ECO:0007669"/>
    <property type="project" value="InterPro"/>
</dbReference>
<dbReference type="Pfam" id="PF01061">
    <property type="entry name" value="ABC2_membrane"/>
    <property type="match status" value="1"/>
</dbReference>
<dbReference type="InterPro" id="IPR027417">
    <property type="entry name" value="P-loop_NTPase"/>
</dbReference>
<keyword evidence="8 9" id="KW-0472">Membrane</keyword>
<dbReference type="InterPro" id="IPR052215">
    <property type="entry name" value="Plant_ABCG"/>
</dbReference>
<evidence type="ECO:0000313" key="11">
    <source>
        <dbReference type="EMBL" id="GKU89845.1"/>
    </source>
</evidence>
<dbReference type="Proteomes" id="UP001054252">
    <property type="component" value="Unassembled WGS sequence"/>
</dbReference>
<name>A0AAV5HXS7_9ROSI</name>
<keyword evidence="4 9" id="KW-0812">Transmembrane</keyword>
<reference evidence="11 12" key="1">
    <citation type="journal article" date="2021" name="Commun. Biol.">
        <title>The genome of Shorea leprosula (Dipterocarpaceae) highlights the ecological relevance of drought in aseasonal tropical rainforests.</title>
        <authorList>
            <person name="Ng K.K.S."/>
            <person name="Kobayashi M.J."/>
            <person name="Fawcett J.A."/>
            <person name="Hatakeyama M."/>
            <person name="Paape T."/>
            <person name="Ng C.H."/>
            <person name="Ang C.C."/>
            <person name="Tnah L.H."/>
            <person name="Lee C.T."/>
            <person name="Nishiyama T."/>
            <person name="Sese J."/>
            <person name="O'Brien M.J."/>
            <person name="Copetti D."/>
            <person name="Mohd Noor M.I."/>
            <person name="Ong R.C."/>
            <person name="Putra M."/>
            <person name="Sireger I.Z."/>
            <person name="Indrioko S."/>
            <person name="Kosugi Y."/>
            <person name="Izuno A."/>
            <person name="Isagi Y."/>
            <person name="Lee S.L."/>
            <person name="Shimizu K.K."/>
        </authorList>
    </citation>
    <scope>NUCLEOTIDE SEQUENCE [LARGE SCALE GENOMIC DNA]</scope>
    <source>
        <strain evidence="11">214</strain>
    </source>
</reference>
<dbReference type="AlphaFoldDB" id="A0AAV5HXS7"/>
<sequence>MELIRSSHGEEENRMAAYLVWEDLTVSVMSRNLRNASSKGKLLRGLTGYAQPHRIMAVMGPSGSGKSTLLDTLAGRLSSNVVMTGKVLLSCRNRNLRSRDVAYATQEDVFLGTLTVRETLRYSAHLRLPATMTKDDIEEVVENTITEMGLQDCADRKIGNWHIRGISTGEKRRLSISLQSLTRPHVLLFDEPTSGLDGASAFFVIEALRSIALDGRVVVCSIHQPSSDVFQLFDDLLLLSDGETVYFGEAKNAIKFFADAGFPCPTRRNPPDHFLRCINSDFDKVVATLLQSGRDFGFPVSSESSSNLTTTEIRRILVQKYKCSEYSINTRIQEISLIGEQFRESNISYPSWWKQLQILTRRSSLNMSRDIGYYWLRLVFYVLVSTSAGTLFLDIGKSNAAIISRGKCNGFIYGFMTCLSIGGLPFFTEEVKVFLSERSGRHYGEAVYVLSNFLSSVPFVVAISIGSGTVVYYMVKLHVGFSHYCYFCMNLFCCIAVTEALILMVATLVPTLLMGVGASAGTLILMMMPSNLFRRLPDIPRFFWRYPMSYISYAAWAIQGQYKNDMTGLEFDPPIPGQPKLKGEMLLESAFGINPYHSKWWDLTALVCLLISFKILFYVILRYKDGASSIYHRFRIKISNQD</sequence>
<feature type="transmembrane region" description="Helical" evidence="9">
    <location>
        <begin position="600"/>
        <end position="621"/>
    </location>
</feature>
<keyword evidence="6" id="KW-0067">ATP-binding</keyword>
<feature type="domain" description="ABC transporter" evidence="10">
    <location>
        <begin position="28"/>
        <end position="266"/>
    </location>
</feature>
<comment type="subcellular location">
    <subcellularLocation>
        <location evidence="1">Membrane</location>
        <topology evidence="1">Multi-pass membrane protein</topology>
    </subcellularLocation>
</comment>
<keyword evidence="7 9" id="KW-1133">Transmembrane helix</keyword>
<evidence type="ECO:0000256" key="1">
    <source>
        <dbReference type="ARBA" id="ARBA00004141"/>
    </source>
</evidence>